<protein>
    <submittedName>
        <fullName evidence="2">SlyX family protein</fullName>
    </submittedName>
</protein>
<dbReference type="RefSeq" id="WP_136404716.1">
    <property type="nucleotide sequence ID" value="NZ_SSWX01000001.1"/>
</dbReference>
<organism evidence="2 3">
    <name type="scientific">Lampropedia aestuarii</name>
    <dbReference type="NCBI Taxonomy" id="2562762"/>
    <lineage>
        <taxon>Bacteria</taxon>
        <taxon>Pseudomonadati</taxon>
        <taxon>Pseudomonadota</taxon>
        <taxon>Betaproteobacteria</taxon>
        <taxon>Burkholderiales</taxon>
        <taxon>Comamonadaceae</taxon>
        <taxon>Lampropedia</taxon>
    </lineage>
</organism>
<keyword evidence="3" id="KW-1185">Reference proteome</keyword>
<evidence type="ECO:0000313" key="3">
    <source>
        <dbReference type="Proteomes" id="UP000306236"/>
    </source>
</evidence>
<dbReference type="OrthoDB" id="5297107at2"/>
<reference evidence="2 3" key="1">
    <citation type="submission" date="2019-04" db="EMBL/GenBank/DDBJ databases">
        <title>Lampropedia sp YIM MLB12 draf genome.</title>
        <authorList>
            <person name="Wang Y.-X."/>
        </authorList>
    </citation>
    <scope>NUCLEOTIDE SEQUENCE [LARGE SCALE GENOMIC DNA]</scope>
    <source>
        <strain evidence="2 3">YIM MLB12</strain>
    </source>
</reference>
<dbReference type="Pfam" id="PF04102">
    <property type="entry name" value="SlyX"/>
    <property type="match status" value="1"/>
</dbReference>
<dbReference type="InterPro" id="IPR007236">
    <property type="entry name" value="SlyX"/>
</dbReference>
<sequence>MTSTPTPAPSASDADFQTETDKRLTELEIKQSYSDDLLEQLNLLVFKQQSHIDQLSAQLQRLQQSQARGSQDASLDPRAELPPHY</sequence>
<dbReference type="EMBL" id="SSWX01000001">
    <property type="protein sequence ID" value="THJ36457.1"/>
    <property type="molecule type" value="Genomic_DNA"/>
</dbReference>
<accession>A0A4S5BU71</accession>
<dbReference type="AlphaFoldDB" id="A0A4S5BU71"/>
<dbReference type="Proteomes" id="UP000306236">
    <property type="component" value="Unassembled WGS sequence"/>
</dbReference>
<comment type="caution">
    <text evidence="2">The sequence shown here is derived from an EMBL/GenBank/DDBJ whole genome shotgun (WGS) entry which is preliminary data.</text>
</comment>
<name>A0A4S5BU71_9BURK</name>
<feature type="region of interest" description="Disordered" evidence="1">
    <location>
        <begin position="63"/>
        <end position="85"/>
    </location>
</feature>
<evidence type="ECO:0000256" key="1">
    <source>
        <dbReference type="SAM" id="MobiDB-lite"/>
    </source>
</evidence>
<dbReference type="PANTHER" id="PTHR36508:SF1">
    <property type="entry name" value="PROTEIN SLYX"/>
    <property type="match status" value="1"/>
</dbReference>
<gene>
    <name evidence="2" type="ORF">E8K88_00715</name>
</gene>
<evidence type="ECO:0000313" key="2">
    <source>
        <dbReference type="EMBL" id="THJ36457.1"/>
    </source>
</evidence>
<feature type="compositionally biased region" description="Basic and acidic residues" evidence="1">
    <location>
        <begin position="75"/>
        <end position="85"/>
    </location>
</feature>
<dbReference type="PANTHER" id="PTHR36508">
    <property type="entry name" value="PROTEIN SLYX"/>
    <property type="match status" value="1"/>
</dbReference>
<proteinExistence type="predicted"/>